<dbReference type="RefSeq" id="WP_260652936.1">
    <property type="nucleotide sequence ID" value="NZ_CP104275.1"/>
</dbReference>
<gene>
    <name evidence="2" type="ORF">N2K95_03485</name>
</gene>
<sequence>MKTTEHRPAAKLSPAASWYSKILPPALVLAVLIIAAGIEAGLGPVGVALLLAGVVVVPGAVYKGTKGLFRRRGVPDSRRTTLVAVLMLAAAVVCFLLPVAAPVPATVTGLLLGNVGLVFFRRWLNVSAHVSVLTFGVLWVIATYGAGWAWLLILSPLMIFSRVSLGEHTRREALSGAALGLATFCCFLAVMTWS</sequence>
<dbReference type="Proteomes" id="UP001059859">
    <property type="component" value="Chromosome"/>
</dbReference>
<feature type="transmembrane region" description="Helical" evidence="1">
    <location>
        <begin position="44"/>
        <end position="62"/>
    </location>
</feature>
<keyword evidence="1" id="KW-1133">Transmembrane helix</keyword>
<protein>
    <recommendedName>
        <fullName evidence="4">Phosphoesterase PA-phosphatase</fullName>
    </recommendedName>
</protein>
<keyword evidence="1" id="KW-0472">Membrane</keyword>
<accession>A0ABY5YUT9</accession>
<evidence type="ECO:0000313" key="3">
    <source>
        <dbReference type="Proteomes" id="UP001059859"/>
    </source>
</evidence>
<name>A0ABY5YUT9_9MICC</name>
<organism evidence="2 3">
    <name type="scientific">Arthrobacter zhaoxinii</name>
    <dbReference type="NCBI Taxonomy" id="2964616"/>
    <lineage>
        <taxon>Bacteria</taxon>
        <taxon>Bacillati</taxon>
        <taxon>Actinomycetota</taxon>
        <taxon>Actinomycetes</taxon>
        <taxon>Micrococcales</taxon>
        <taxon>Micrococcaceae</taxon>
        <taxon>Arthrobacter</taxon>
    </lineage>
</organism>
<proteinExistence type="predicted"/>
<feature type="transmembrane region" description="Helical" evidence="1">
    <location>
        <begin position="82"/>
        <end position="101"/>
    </location>
</feature>
<evidence type="ECO:0000313" key="2">
    <source>
        <dbReference type="EMBL" id="UWX97759.1"/>
    </source>
</evidence>
<evidence type="ECO:0000256" key="1">
    <source>
        <dbReference type="SAM" id="Phobius"/>
    </source>
</evidence>
<feature type="transmembrane region" description="Helical" evidence="1">
    <location>
        <begin position="131"/>
        <end position="153"/>
    </location>
</feature>
<evidence type="ECO:0008006" key="4">
    <source>
        <dbReference type="Google" id="ProtNLM"/>
    </source>
</evidence>
<reference evidence="2" key="1">
    <citation type="submission" date="2022-09" db="EMBL/GenBank/DDBJ databases">
        <title>Novel species in genus Arthrobacter.</title>
        <authorList>
            <person name="Liu Y."/>
        </authorList>
    </citation>
    <scope>NUCLEOTIDE SEQUENCE</scope>
    <source>
        <strain evidence="2">Zg-Y815</strain>
    </source>
</reference>
<keyword evidence="1" id="KW-0812">Transmembrane</keyword>
<dbReference type="EMBL" id="CP104275">
    <property type="protein sequence ID" value="UWX97759.1"/>
    <property type="molecule type" value="Genomic_DNA"/>
</dbReference>
<feature type="transmembrane region" description="Helical" evidence="1">
    <location>
        <begin position="173"/>
        <end position="193"/>
    </location>
</feature>
<keyword evidence="3" id="KW-1185">Reference proteome</keyword>
<feature type="transmembrane region" description="Helical" evidence="1">
    <location>
        <begin position="21"/>
        <end position="38"/>
    </location>
</feature>